<feature type="compositionally biased region" description="Polar residues" evidence="13">
    <location>
        <begin position="23"/>
        <end position="32"/>
    </location>
</feature>
<evidence type="ECO:0000256" key="7">
    <source>
        <dbReference type="ARBA" id="ARBA00022912"/>
    </source>
</evidence>
<dbReference type="GO" id="GO:0008270">
    <property type="term" value="F:zinc ion binding"/>
    <property type="evidence" value="ECO:0007669"/>
    <property type="project" value="UniProtKB-KW"/>
</dbReference>
<feature type="region of interest" description="Disordered" evidence="13">
    <location>
        <begin position="1"/>
        <end position="54"/>
    </location>
</feature>
<comment type="subcellular location">
    <subcellularLocation>
        <location evidence="1 12">Nucleus</location>
    </subcellularLocation>
</comment>
<evidence type="ECO:0000313" key="15">
    <source>
        <dbReference type="EMBL" id="RAK71230.1"/>
    </source>
</evidence>
<protein>
    <recommendedName>
        <fullName evidence="12">RNA polymerase II subunit B1 CTD phosphatase RPAP2 homolog</fullName>
        <ecNumber evidence="12">3.1.3.16</ecNumber>
    </recommendedName>
</protein>
<dbReference type="Gene3D" id="1.25.40.820">
    <property type="match status" value="1"/>
</dbReference>
<dbReference type="RefSeq" id="XP_040795242.1">
    <property type="nucleotide sequence ID" value="XM_040943514.1"/>
</dbReference>
<evidence type="ECO:0000313" key="16">
    <source>
        <dbReference type="Proteomes" id="UP000249789"/>
    </source>
</evidence>
<keyword evidence="6 12" id="KW-0862">Zinc</keyword>
<keyword evidence="7 12" id="KW-0904">Protein phosphatase</keyword>
<dbReference type="InterPro" id="IPR007308">
    <property type="entry name" value="Rtr1/RPAP2_dom"/>
</dbReference>
<dbReference type="PANTHER" id="PTHR14732">
    <property type="entry name" value="RNA POLYMERASE II SUBUNIT B1 CTD PHOSPHATASE RPAP2-RELATED"/>
    <property type="match status" value="1"/>
</dbReference>
<dbReference type="VEuPathDB" id="FungiDB:BO72DRAFT_442505"/>
<dbReference type="FunFam" id="1.25.40.820:FF:000004">
    <property type="entry name" value="Putative RNA polymerase II subunit B1 CTD phosphatase rtr1"/>
    <property type="match status" value="1"/>
</dbReference>
<dbReference type="GeneID" id="63860847"/>
<evidence type="ECO:0000256" key="13">
    <source>
        <dbReference type="SAM" id="MobiDB-lite"/>
    </source>
</evidence>
<dbReference type="GO" id="GO:0043175">
    <property type="term" value="F:RNA polymerase core enzyme binding"/>
    <property type="evidence" value="ECO:0007669"/>
    <property type="project" value="UniProtKB-UniRule"/>
</dbReference>
<dbReference type="GO" id="GO:0005634">
    <property type="term" value="C:nucleus"/>
    <property type="evidence" value="ECO:0007669"/>
    <property type="project" value="UniProtKB-SubCell"/>
</dbReference>
<feature type="domain" description="RTR1-type" evidence="14">
    <location>
        <begin position="109"/>
        <end position="204"/>
    </location>
</feature>
<name>A0A8G1RG76_9EURO</name>
<comment type="catalytic activity">
    <reaction evidence="10 12">
        <text>O-phospho-L-threonyl-[protein] + H2O = L-threonyl-[protein] + phosphate</text>
        <dbReference type="Rhea" id="RHEA:47004"/>
        <dbReference type="Rhea" id="RHEA-COMP:11060"/>
        <dbReference type="Rhea" id="RHEA-COMP:11605"/>
        <dbReference type="ChEBI" id="CHEBI:15377"/>
        <dbReference type="ChEBI" id="CHEBI:30013"/>
        <dbReference type="ChEBI" id="CHEBI:43474"/>
        <dbReference type="ChEBI" id="CHEBI:61977"/>
        <dbReference type="EC" id="3.1.3.16"/>
    </reaction>
</comment>
<dbReference type="Proteomes" id="UP000249789">
    <property type="component" value="Unassembled WGS sequence"/>
</dbReference>
<dbReference type="InterPro" id="IPR039693">
    <property type="entry name" value="Rtr1/RPAP2"/>
</dbReference>
<reference evidence="15 16" key="1">
    <citation type="submission" date="2018-02" db="EMBL/GenBank/DDBJ databases">
        <title>The genomes of Aspergillus section Nigri reveals drivers in fungal speciation.</title>
        <authorList>
            <consortium name="DOE Joint Genome Institute"/>
            <person name="Vesth T.C."/>
            <person name="Nybo J."/>
            <person name="Theobald S."/>
            <person name="Brandl J."/>
            <person name="Frisvad J.C."/>
            <person name="Nielsen K.F."/>
            <person name="Lyhne E.K."/>
            <person name="Kogle M.E."/>
            <person name="Kuo A."/>
            <person name="Riley R."/>
            <person name="Clum A."/>
            <person name="Nolan M."/>
            <person name="Lipzen A."/>
            <person name="Salamov A."/>
            <person name="Henrissat B."/>
            <person name="Wiebenga A."/>
            <person name="De vries R.P."/>
            <person name="Grigoriev I.V."/>
            <person name="Mortensen U.H."/>
            <person name="Andersen M.R."/>
            <person name="Baker S.E."/>
        </authorList>
    </citation>
    <scope>NUCLEOTIDE SEQUENCE [LARGE SCALE GENOMIC DNA]</scope>
    <source>
        <strain evidence="15 16">CBS 313.89</strain>
    </source>
</reference>
<evidence type="ECO:0000256" key="10">
    <source>
        <dbReference type="ARBA" id="ARBA00048336"/>
    </source>
</evidence>
<feature type="region of interest" description="Disordered" evidence="13">
    <location>
        <begin position="305"/>
        <end position="340"/>
    </location>
</feature>
<proteinExistence type="inferred from homology"/>
<dbReference type="OrthoDB" id="2590500at2759"/>
<evidence type="ECO:0000256" key="12">
    <source>
        <dbReference type="RuleBase" id="RU367080"/>
    </source>
</evidence>
<gene>
    <name evidence="15" type="ORF">BO72DRAFT_442505</name>
</gene>
<keyword evidence="4 12" id="KW-0863">Zinc-finger</keyword>
<feature type="compositionally biased region" description="Low complexity" evidence="13">
    <location>
        <begin position="11"/>
        <end position="22"/>
    </location>
</feature>
<dbReference type="PROSITE" id="PS51479">
    <property type="entry name" value="ZF_RTR1"/>
    <property type="match status" value="1"/>
</dbReference>
<evidence type="ECO:0000256" key="6">
    <source>
        <dbReference type="ARBA" id="ARBA00022833"/>
    </source>
</evidence>
<comment type="catalytic activity">
    <reaction evidence="9 12">
        <text>O-phospho-L-seryl-[protein] + H2O = L-seryl-[protein] + phosphate</text>
        <dbReference type="Rhea" id="RHEA:20629"/>
        <dbReference type="Rhea" id="RHEA-COMP:9863"/>
        <dbReference type="Rhea" id="RHEA-COMP:11604"/>
        <dbReference type="ChEBI" id="CHEBI:15377"/>
        <dbReference type="ChEBI" id="CHEBI:29999"/>
        <dbReference type="ChEBI" id="CHEBI:43474"/>
        <dbReference type="ChEBI" id="CHEBI:83421"/>
        <dbReference type="EC" id="3.1.3.16"/>
    </reaction>
</comment>
<dbReference type="AlphaFoldDB" id="A0A8G1RG76"/>
<dbReference type="GO" id="GO:0005737">
    <property type="term" value="C:cytoplasm"/>
    <property type="evidence" value="ECO:0007669"/>
    <property type="project" value="TreeGrafter"/>
</dbReference>
<evidence type="ECO:0000256" key="5">
    <source>
        <dbReference type="ARBA" id="ARBA00022801"/>
    </source>
</evidence>
<evidence type="ECO:0000256" key="8">
    <source>
        <dbReference type="ARBA" id="ARBA00023242"/>
    </source>
</evidence>
<evidence type="ECO:0000256" key="2">
    <source>
        <dbReference type="ARBA" id="ARBA00005676"/>
    </source>
</evidence>
<sequence>MSSGRQVLKTSLPSAHAASASLTRSTPATARQSPPKAGMSRQEQGPLSARPGTDPRHMAIALHHARQIQAQKDAEALILDRILDLVQFPTSPSADPSSPSLDDARAFKSALTPFQPADYDNLILERNIEGLCGYTLCPHEHRKEDSRGAFRITWGAKGSGPGGRGREMNIVPKEKLEMWCSDACAERAMFIRVQLAEQPVWERRADDAHGAHILLLEEERARTQQQGKGKMRSAPSVNEVTGQLGDLHVHEGASSSDVFDHMAKLSVRDDARSQELALERGDAHPALYTGRVDVNVQENSRAAGPVMAPQMRPGDQKGGSIEGYVPRDHLLGEGRNGSND</sequence>
<evidence type="ECO:0000256" key="1">
    <source>
        <dbReference type="ARBA" id="ARBA00004123"/>
    </source>
</evidence>
<dbReference type="InterPro" id="IPR038534">
    <property type="entry name" value="Rtr1/RPAP2_sf"/>
</dbReference>
<keyword evidence="8 12" id="KW-0539">Nucleus</keyword>
<dbReference type="EC" id="3.1.3.16" evidence="12"/>
<comment type="function">
    <text evidence="12">Putative RNA polymerase II subunit B1 C-terminal domain (CTD) phosphatase involved in RNA polymerase II transcription regulation.</text>
</comment>
<evidence type="ECO:0000259" key="14">
    <source>
        <dbReference type="PROSITE" id="PS51479"/>
    </source>
</evidence>
<keyword evidence="16" id="KW-1185">Reference proteome</keyword>
<evidence type="ECO:0000256" key="3">
    <source>
        <dbReference type="ARBA" id="ARBA00022723"/>
    </source>
</evidence>
<evidence type="ECO:0000256" key="4">
    <source>
        <dbReference type="ARBA" id="ARBA00022771"/>
    </source>
</evidence>
<evidence type="ECO:0000256" key="9">
    <source>
        <dbReference type="ARBA" id="ARBA00047761"/>
    </source>
</evidence>
<organism evidence="15 16">
    <name type="scientific">Aspergillus fijiensis CBS 313.89</name>
    <dbReference type="NCBI Taxonomy" id="1448319"/>
    <lineage>
        <taxon>Eukaryota</taxon>
        <taxon>Fungi</taxon>
        <taxon>Dikarya</taxon>
        <taxon>Ascomycota</taxon>
        <taxon>Pezizomycotina</taxon>
        <taxon>Eurotiomycetes</taxon>
        <taxon>Eurotiomycetidae</taxon>
        <taxon>Eurotiales</taxon>
        <taxon>Aspergillaceae</taxon>
        <taxon>Aspergillus</taxon>
    </lineage>
</organism>
<dbReference type="Pfam" id="PF04181">
    <property type="entry name" value="RPAP2_Rtr1"/>
    <property type="match status" value="1"/>
</dbReference>
<dbReference type="GO" id="GO:0008420">
    <property type="term" value="F:RNA polymerase II CTD heptapeptide repeat phosphatase activity"/>
    <property type="evidence" value="ECO:0007669"/>
    <property type="project" value="UniProtKB-UniRule"/>
</dbReference>
<accession>A0A8G1RG76</accession>
<dbReference type="PANTHER" id="PTHR14732:SF0">
    <property type="entry name" value="RNA POLYMERASE II SUBUNIT B1 CTD PHOSPHATASE RPAP2-RELATED"/>
    <property type="match status" value="1"/>
</dbReference>
<keyword evidence="3 12" id="KW-0479">Metal-binding</keyword>
<evidence type="ECO:0000256" key="11">
    <source>
        <dbReference type="PROSITE-ProRule" id="PRU00812"/>
    </source>
</evidence>
<comment type="similarity">
    <text evidence="2 11 12">Belongs to the RPAP2 family.</text>
</comment>
<keyword evidence="5 12" id="KW-0378">Hydrolase</keyword>
<dbReference type="EMBL" id="KZ824729">
    <property type="protein sequence ID" value="RAK71230.1"/>
    <property type="molecule type" value="Genomic_DNA"/>
</dbReference>